<gene>
    <name evidence="12" type="ORF">EPICR_30101</name>
</gene>
<keyword evidence="4 10" id="KW-0808">Transferase</keyword>
<organism evidence="12">
    <name type="scientific">uncultured Desulfobacteraceae bacterium</name>
    <dbReference type="NCBI Taxonomy" id="218296"/>
    <lineage>
        <taxon>Bacteria</taxon>
        <taxon>Pseudomonadati</taxon>
        <taxon>Thermodesulfobacteriota</taxon>
        <taxon>Desulfobacteria</taxon>
        <taxon>Desulfobacterales</taxon>
        <taxon>Desulfobacteraceae</taxon>
        <taxon>environmental samples</taxon>
    </lineage>
</organism>
<dbReference type="PIRSF" id="PIRSF006268">
    <property type="entry name" value="ApbE"/>
    <property type="match status" value="1"/>
</dbReference>
<evidence type="ECO:0000256" key="4">
    <source>
        <dbReference type="ARBA" id="ARBA00022679"/>
    </source>
</evidence>
<keyword evidence="3 10" id="KW-0285">Flavoprotein</keyword>
<evidence type="ECO:0000256" key="3">
    <source>
        <dbReference type="ARBA" id="ARBA00022630"/>
    </source>
</evidence>
<comment type="cofactor">
    <cofactor evidence="11">
        <name>Mg(2+)</name>
        <dbReference type="ChEBI" id="CHEBI:18420"/>
    </cofactor>
    <cofactor evidence="11">
        <name>Mn(2+)</name>
        <dbReference type="ChEBI" id="CHEBI:29035"/>
    </cofactor>
    <text evidence="11">Magnesium. Can also use manganese.</text>
</comment>
<protein>
    <recommendedName>
        <fullName evidence="2 10">FAD:protein FMN transferase</fullName>
        <ecNumber evidence="1 10">2.7.1.180</ecNumber>
    </recommendedName>
    <alternativeName>
        <fullName evidence="8 10">Flavin transferase</fullName>
    </alternativeName>
</protein>
<dbReference type="GO" id="GO:0016740">
    <property type="term" value="F:transferase activity"/>
    <property type="evidence" value="ECO:0007669"/>
    <property type="project" value="UniProtKB-UniRule"/>
</dbReference>
<feature type="binding site" evidence="11">
    <location>
        <position position="324"/>
    </location>
    <ligand>
        <name>Mg(2+)</name>
        <dbReference type="ChEBI" id="CHEBI:18420"/>
    </ligand>
</feature>
<keyword evidence="7 10" id="KW-0460">Magnesium</keyword>
<feature type="binding site" evidence="11">
    <location>
        <position position="328"/>
    </location>
    <ligand>
        <name>Mg(2+)</name>
        <dbReference type="ChEBI" id="CHEBI:18420"/>
    </ligand>
</feature>
<evidence type="ECO:0000256" key="7">
    <source>
        <dbReference type="ARBA" id="ARBA00022842"/>
    </source>
</evidence>
<dbReference type="SUPFAM" id="SSF143631">
    <property type="entry name" value="ApbE-like"/>
    <property type="match status" value="1"/>
</dbReference>
<proteinExistence type="inferred from homology"/>
<comment type="catalytic activity">
    <reaction evidence="9 10">
        <text>L-threonyl-[protein] + FAD = FMN-L-threonyl-[protein] + AMP + H(+)</text>
        <dbReference type="Rhea" id="RHEA:36847"/>
        <dbReference type="Rhea" id="RHEA-COMP:11060"/>
        <dbReference type="Rhea" id="RHEA-COMP:11061"/>
        <dbReference type="ChEBI" id="CHEBI:15378"/>
        <dbReference type="ChEBI" id="CHEBI:30013"/>
        <dbReference type="ChEBI" id="CHEBI:57692"/>
        <dbReference type="ChEBI" id="CHEBI:74257"/>
        <dbReference type="ChEBI" id="CHEBI:456215"/>
        <dbReference type="EC" id="2.7.1.180"/>
    </reaction>
</comment>
<evidence type="ECO:0000256" key="5">
    <source>
        <dbReference type="ARBA" id="ARBA00022723"/>
    </source>
</evidence>
<name>A0A484HIU2_9BACT</name>
<accession>A0A484HIU2</accession>
<dbReference type="GO" id="GO:0046872">
    <property type="term" value="F:metal ion binding"/>
    <property type="evidence" value="ECO:0007669"/>
    <property type="project" value="UniProtKB-UniRule"/>
</dbReference>
<reference evidence="12" key="1">
    <citation type="submission" date="2019-01" db="EMBL/GenBank/DDBJ databases">
        <authorList>
            <consortium name="Genoscope - CEA"/>
            <person name="William W."/>
        </authorList>
    </citation>
    <scope>NUCLEOTIDE SEQUENCE</scope>
    <source>
        <strain evidence="12">CR-1</strain>
    </source>
</reference>
<dbReference type="EC" id="2.7.1.180" evidence="1 10"/>
<evidence type="ECO:0000256" key="10">
    <source>
        <dbReference type="PIRNR" id="PIRNR006268"/>
    </source>
</evidence>
<evidence type="ECO:0000256" key="6">
    <source>
        <dbReference type="ARBA" id="ARBA00022827"/>
    </source>
</evidence>
<dbReference type="InterPro" id="IPR003374">
    <property type="entry name" value="ApbE-like_sf"/>
</dbReference>
<dbReference type="InterPro" id="IPR024932">
    <property type="entry name" value="ApbE"/>
</dbReference>
<evidence type="ECO:0000256" key="8">
    <source>
        <dbReference type="ARBA" id="ARBA00031306"/>
    </source>
</evidence>
<evidence type="ECO:0000313" key="12">
    <source>
        <dbReference type="EMBL" id="VEN74168.1"/>
    </source>
</evidence>
<evidence type="ECO:0000256" key="9">
    <source>
        <dbReference type="ARBA" id="ARBA00048540"/>
    </source>
</evidence>
<evidence type="ECO:0000256" key="1">
    <source>
        <dbReference type="ARBA" id="ARBA00011955"/>
    </source>
</evidence>
<dbReference type="PANTHER" id="PTHR30040">
    <property type="entry name" value="THIAMINE BIOSYNTHESIS LIPOPROTEIN APBE"/>
    <property type="match status" value="1"/>
</dbReference>
<feature type="binding site" evidence="11">
    <location>
        <position position="208"/>
    </location>
    <ligand>
        <name>Mg(2+)</name>
        <dbReference type="ChEBI" id="CHEBI:18420"/>
    </ligand>
</feature>
<evidence type="ECO:0000256" key="11">
    <source>
        <dbReference type="PIRSR" id="PIRSR006268-2"/>
    </source>
</evidence>
<keyword evidence="5 10" id="KW-0479">Metal-binding</keyword>
<comment type="similarity">
    <text evidence="10">Belongs to the ApbE family.</text>
</comment>
<dbReference type="AlphaFoldDB" id="A0A484HIU2"/>
<evidence type="ECO:0000256" key="2">
    <source>
        <dbReference type="ARBA" id="ARBA00016337"/>
    </source>
</evidence>
<sequence>MKNRSKPRDFFVRRLIPLLFMPLAWVLFTGAGFKSLSLSGKAMGTGWRLTAVIPRPSPSGGPPDLDARAARTRSVIERRLEQISQSMSIHRPDSEISLFNAWTGPGPFPVSEDMARVMEGAISLHRLTRGAWDGSLKPLADLWGFGSSGTRKTPPGDEEIRRLRSDVGFHLIEIIPLPGRDAPGTDKRRFKSRALKKKRPGVQIDLSSIAKGYALDMAAGDLRANGVTDFILEAGGEIVASGLRKDGGMWRVGVQSPIRGAPAGSARKIVALKDMAMATSGDYRLFFKHGGAYYSHILDPGTGRPARSAAAAASVIAPNAMMADGLATALLVMGRKKGVRLINRLRGVECMVIERKNGRLTDYYSKGFDTFVIRGRK</sequence>
<dbReference type="PANTHER" id="PTHR30040:SF2">
    <property type="entry name" value="FAD:PROTEIN FMN TRANSFERASE"/>
    <property type="match status" value="1"/>
</dbReference>
<dbReference type="Pfam" id="PF02424">
    <property type="entry name" value="ApbE"/>
    <property type="match status" value="1"/>
</dbReference>
<dbReference type="EMBL" id="CAACVI010000023">
    <property type="protein sequence ID" value="VEN74168.1"/>
    <property type="molecule type" value="Genomic_DNA"/>
</dbReference>
<keyword evidence="6 10" id="KW-0274">FAD</keyword>
<dbReference type="Gene3D" id="3.10.520.10">
    <property type="entry name" value="ApbE-like domains"/>
    <property type="match status" value="1"/>
</dbReference>